<dbReference type="Proteomes" id="UP000688137">
    <property type="component" value="Unassembled WGS sequence"/>
</dbReference>
<dbReference type="AlphaFoldDB" id="A0A8S1K9A5"/>
<accession>A0A8S1K9A5</accession>
<evidence type="ECO:0000313" key="1">
    <source>
        <dbReference type="EMBL" id="CAD8051317.1"/>
    </source>
</evidence>
<proteinExistence type="predicted"/>
<reference evidence="1" key="1">
    <citation type="submission" date="2021-01" db="EMBL/GenBank/DDBJ databases">
        <authorList>
            <consortium name="Genoscope - CEA"/>
            <person name="William W."/>
        </authorList>
    </citation>
    <scope>NUCLEOTIDE SEQUENCE</scope>
</reference>
<organism evidence="1 2">
    <name type="scientific">Paramecium primaurelia</name>
    <dbReference type="NCBI Taxonomy" id="5886"/>
    <lineage>
        <taxon>Eukaryota</taxon>
        <taxon>Sar</taxon>
        <taxon>Alveolata</taxon>
        <taxon>Ciliophora</taxon>
        <taxon>Intramacronucleata</taxon>
        <taxon>Oligohymenophorea</taxon>
        <taxon>Peniculida</taxon>
        <taxon>Parameciidae</taxon>
        <taxon>Paramecium</taxon>
    </lineage>
</organism>
<protein>
    <submittedName>
        <fullName evidence="1">Uncharacterized protein</fullName>
    </submittedName>
</protein>
<keyword evidence="2" id="KW-1185">Reference proteome</keyword>
<name>A0A8S1K9A5_PARPR</name>
<evidence type="ECO:0000313" key="2">
    <source>
        <dbReference type="Proteomes" id="UP000688137"/>
    </source>
</evidence>
<gene>
    <name evidence="1" type="ORF">PPRIM_AZ9-3.1.T0180036</name>
</gene>
<sequence length="34" mass="3972">MKILLKRYSVLNKGNKGLILSNLVFKMDCFEQVK</sequence>
<dbReference type="EMBL" id="CAJJDM010000014">
    <property type="protein sequence ID" value="CAD8051317.1"/>
    <property type="molecule type" value="Genomic_DNA"/>
</dbReference>
<comment type="caution">
    <text evidence="1">The sequence shown here is derived from an EMBL/GenBank/DDBJ whole genome shotgun (WGS) entry which is preliminary data.</text>
</comment>